<dbReference type="GO" id="GO:0020037">
    <property type="term" value="F:heme binding"/>
    <property type="evidence" value="ECO:0007669"/>
    <property type="project" value="InterPro"/>
</dbReference>
<evidence type="ECO:0000313" key="13">
    <source>
        <dbReference type="Proteomes" id="UP000477651"/>
    </source>
</evidence>
<feature type="domain" description="Cytochrome c" evidence="11">
    <location>
        <begin position="143"/>
        <end position="234"/>
    </location>
</feature>
<evidence type="ECO:0000313" key="12">
    <source>
        <dbReference type="EMBL" id="NEN75578.1"/>
    </source>
</evidence>
<keyword evidence="5" id="KW-0574">Periplasm</keyword>
<dbReference type="InterPro" id="IPR036909">
    <property type="entry name" value="Cyt_c-like_dom_sf"/>
</dbReference>
<evidence type="ECO:0000256" key="10">
    <source>
        <dbReference type="SAM" id="SignalP"/>
    </source>
</evidence>
<evidence type="ECO:0000256" key="3">
    <source>
        <dbReference type="ARBA" id="ARBA00022617"/>
    </source>
</evidence>
<protein>
    <submittedName>
        <fullName evidence="12">Cytochrome c4</fullName>
    </submittedName>
</protein>
<evidence type="ECO:0000256" key="9">
    <source>
        <dbReference type="PIRSR" id="PIRSR000005-2"/>
    </source>
</evidence>
<feature type="binding site" description="axial binding residue" evidence="9">
    <location>
        <position position="168"/>
    </location>
    <ligand>
        <name>heme c</name>
        <dbReference type="ChEBI" id="CHEBI:61717"/>
        <label>2</label>
    </ligand>
    <ligandPart>
        <name>Fe</name>
        <dbReference type="ChEBI" id="CHEBI:18248"/>
    </ligandPart>
</feature>
<dbReference type="PROSITE" id="PS51007">
    <property type="entry name" value="CYTC"/>
    <property type="match status" value="2"/>
</dbReference>
<dbReference type="Proteomes" id="UP000477651">
    <property type="component" value="Unassembled WGS sequence"/>
</dbReference>
<dbReference type="GO" id="GO:0009055">
    <property type="term" value="F:electron transfer activity"/>
    <property type="evidence" value="ECO:0007669"/>
    <property type="project" value="InterPro"/>
</dbReference>
<keyword evidence="3 8" id="KW-0349">Heme</keyword>
<dbReference type="Pfam" id="PF00034">
    <property type="entry name" value="Cytochrom_C"/>
    <property type="match status" value="2"/>
</dbReference>
<evidence type="ECO:0000256" key="2">
    <source>
        <dbReference type="ARBA" id="ARBA00022448"/>
    </source>
</evidence>
<comment type="caution">
    <text evidence="12">The sequence shown here is derived from an EMBL/GenBank/DDBJ whole genome shotgun (WGS) entry which is preliminary data.</text>
</comment>
<name>A0A6L9Y727_9BURK</name>
<feature type="binding site" description="covalent" evidence="8">
    <location>
        <position position="167"/>
    </location>
    <ligand>
        <name>heme c</name>
        <dbReference type="ChEBI" id="CHEBI:61717"/>
        <label>2</label>
    </ligand>
</feature>
<gene>
    <name evidence="12" type="ORF">F9B74_04445</name>
</gene>
<comment type="PTM">
    <text evidence="8">Binds 2 heme c groups covalently per subunit.</text>
</comment>
<dbReference type="InterPro" id="IPR009056">
    <property type="entry name" value="Cyt_c-like_dom"/>
</dbReference>
<keyword evidence="10" id="KW-0732">Signal</keyword>
<evidence type="ECO:0000256" key="1">
    <source>
        <dbReference type="ARBA" id="ARBA00004418"/>
    </source>
</evidence>
<keyword evidence="7 9" id="KW-0408">Iron</keyword>
<keyword evidence="4 9" id="KW-0479">Metal-binding</keyword>
<evidence type="ECO:0000259" key="11">
    <source>
        <dbReference type="PROSITE" id="PS51007"/>
    </source>
</evidence>
<accession>A0A6L9Y727</accession>
<dbReference type="InterPro" id="IPR024167">
    <property type="entry name" value="Cytochrome_c4-like"/>
</dbReference>
<feature type="domain" description="Cytochrome c" evidence="11">
    <location>
        <begin position="31"/>
        <end position="129"/>
    </location>
</feature>
<feature type="binding site" description="axial binding residue" evidence="9">
    <location>
        <position position="211"/>
    </location>
    <ligand>
        <name>heme c</name>
        <dbReference type="ChEBI" id="CHEBI:61717"/>
        <label>2</label>
    </ligand>
    <ligandPart>
        <name>Fe</name>
        <dbReference type="ChEBI" id="CHEBI:18248"/>
    </ligandPart>
</feature>
<keyword evidence="2" id="KW-0813">Transport</keyword>
<dbReference type="GO" id="GO:0005506">
    <property type="term" value="F:iron ion binding"/>
    <property type="evidence" value="ECO:0007669"/>
    <property type="project" value="InterPro"/>
</dbReference>
<dbReference type="PANTHER" id="PTHR33751:SF9">
    <property type="entry name" value="CYTOCHROME C4"/>
    <property type="match status" value="1"/>
</dbReference>
<sequence length="234" mass="24754">MKQVFSKVLLASSLVMGLTATVAHAADVTPPDIQRGETLYMQGDVSRGILACVACHGVGGNSAISMYPHVAGLPEGYIVSQLKNFQVPAGQTKSARMSIDGAPTMMAPVVAQMTDADMRDLAAYISQQKLTSPAFAKQANDLEFVHRGREIWRAGIPERNVPACASCHGADGKGMPEQFPALSGQHPEYILAQLQAFSEGARTNGGAENMMGTIANRMSNADMKAVADYAAGIR</sequence>
<feature type="binding site" description="axial binding residue" evidence="9">
    <location>
        <position position="106"/>
    </location>
    <ligand>
        <name>heme c</name>
        <dbReference type="ChEBI" id="CHEBI:61717"/>
        <label>1</label>
    </ligand>
    <ligandPart>
        <name>Fe</name>
        <dbReference type="ChEBI" id="CHEBI:18248"/>
    </ligandPart>
</feature>
<feature type="binding site" description="covalent" evidence="8">
    <location>
        <position position="164"/>
    </location>
    <ligand>
        <name>heme c</name>
        <dbReference type="ChEBI" id="CHEBI:61717"/>
        <label>2</label>
    </ligand>
</feature>
<dbReference type="EMBL" id="JAAGYR010000006">
    <property type="protein sequence ID" value="NEN75578.1"/>
    <property type="molecule type" value="Genomic_DNA"/>
</dbReference>
<feature type="binding site" description="axial binding residue" evidence="9">
    <location>
        <position position="56"/>
    </location>
    <ligand>
        <name>heme c</name>
        <dbReference type="ChEBI" id="CHEBI:61717"/>
        <label>1</label>
    </ligand>
    <ligandPart>
        <name>Fe</name>
        <dbReference type="ChEBI" id="CHEBI:18248"/>
    </ligandPart>
</feature>
<dbReference type="PIRSF" id="PIRSF000005">
    <property type="entry name" value="Cytochrome_c4"/>
    <property type="match status" value="1"/>
</dbReference>
<comment type="subcellular location">
    <subcellularLocation>
        <location evidence="1">Periplasm</location>
    </subcellularLocation>
</comment>
<dbReference type="PANTHER" id="PTHR33751">
    <property type="entry name" value="CBB3-TYPE CYTOCHROME C OXIDASE SUBUNIT FIXP"/>
    <property type="match status" value="1"/>
</dbReference>
<dbReference type="GO" id="GO:0042597">
    <property type="term" value="C:periplasmic space"/>
    <property type="evidence" value="ECO:0007669"/>
    <property type="project" value="UniProtKB-SubCell"/>
</dbReference>
<dbReference type="InterPro" id="IPR050597">
    <property type="entry name" value="Cytochrome_c_Oxidase_Subunit"/>
</dbReference>
<dbReference type="RefSeq" id="WP_163764221.1">
    <property type="nucleotide sequence ID" value="NZ_JAAGYR010000006.1"/>
</dbReference>
<feature type="binding site" description="covalent" evidence="8">
    <location>
        <position position="55"/>
    </location>
    <ligand>
        <name>heme c</name>
        <dbReference type="ChEBI" id="CHEBI:61717"/>
        <label>1</label>
    </ligand>
</feature>
<evidence type="ECO:0000256" key="4">
    <source>
        <dbReference type="ARBA" id="ARBA00022723"/>
    </source>
</evidence>
<dbReference type="AlphaFoldDB" id="A0A6L9Y727"/>
<dbReference type="Gene3D" id="1.10.760.10">
    <property type="entry name" value="Cytochrome c-like domain"/>
    <property type="match status" value="2"/>
</dbReference>
<keyword evidence="6" id="KW-0249">Electron transport</keyword>
<evidence type="ECO:0000256" key="7">
    <source>
        <dbReference type="ARBA" id="ARBA00023004"/>
    </source>
</evidence>
<feature type="chain" id="PRO_5027118588" evidence="10">
    <location>
        <begin position="26"/>
        <end position="234"/>
    </location>
</feature>
<evidence type="ECO:0000256" key="5">
    <source>
        <dbReference type="ARBA" id="ARBA00022764"/>
    </source>
</evidence>
<organism evidence="12 13">
    <name type="scientific">Pelistega ratti</name>
    <dbReference type="NCBI Taxonomy" id="2652177"/>
    <lineage>
        <taxon>Bacteria</taxon>
        <taxon>Pseudomonadati</taxon>
        <taxon>Pseudomonadota</taxon>
        <taxon>Betaproteobacteria</taxon>
        <taxon>Burkholderiales</taxon>
        <taxon>Alcaligenaceae</taxon>
        <taxon>Pelistega</taxon>
    </lineage>
</organism>
<dbReference type="SUPFAM" id="SSF46626">
    <property type="entry name" value="Cytochrome c"/>
    <property type="match status" value="2"/>
</dbReference>
<feature type="binding site" description="covalent" evidence="8">
    <location>
        <position position="52"/>
    </location>
    <ligand>
        <name>heme c</name>
        <dbReference type="ChEBI" id="CHEBI:61717"/>
        <label>1</label>
    </ligand>
</feature>
<keyword evidence="13" id="KW-1185">Reference proteome</keyword>
<feature type="signal peptide" evidence="10">
    <location>
        <begin position="1"/>
        <end position="25"/>
    </location>
</feature>
<evidence type="ECO:0000256" key="8">
    <source>
        <dbReference type="PIRSR" id="PIRSR000005-1"/>
    </source>
</evidence>
<reference evidence="12 13" key="1">
    <citation type="submission" date="2020-02" db="EMBL/GenBank/DDBJ databases">
        <title>Pelistega sp. NLN82 were isolated from wild rodents of the Hainan Island.</title>
        <authorList>
            <person name="Niu N."/>
            <person name="Zhou J."/>
        </authorList>
    </citation>
    <scope>NUCLEOTIDE SEQUENCE [LARGE SCALE GENOMIC DNA]</scope>
    <source>
        <strain evidence="12 13">NLN82</strain>
    </source>
</reference>
<proteinExistence type="predicted"/>
<evidence type="ECO:0000256" key="6">
    <source>
        <dbReference type="ARBA" id="ARBA00022982"/>
    </source>
</evidence>